<evidence type="ECO:0000313" key="4">
    <source>
        <dbReference type="Proteomes" id="UP000012651"/>
    </source>
</evidence>
<protein>
    <recommendedName>
        <fullName evidence="5">Resolvase/invertase-type recombinase catalytic domain-containing protein</fullName>
    </recommendedName>
</protein>
<dbReference type="Pfam" id="PF00239">
    <property type="entry name" value="Resolvase"/>
    <property type="match status" value="1"/>
</dbReference>
<dbReference type="HOGENOM" id="CLU_010686_0_5_11"/>
<reference evidence="3 4" key="1">
    <citation type="submission" date="2013-03" db="EMBL/GenBank/DDBJ databases">
        <title>The Genome Sequence of Atopobium minutum 10063974.</title>
        <authorList>
            <consortium name="The Broad Institute Genome Sequencing Platform"/>
            <person name="Earl A."/>
            <person name="Ward D."/>
            <person name="Feldgarden M."/>
            <person name="Gevers D."/>
            <person name="Lambert T."/>
            <person name="Marvaud J.-C."/>
            <person name="Courvalin P."/>
            <person name="Walker B."/>
            <person name="Young S.K."/>
            <person name="Zeng Q."/>
            <person name="Gargeya S."/>
            <person name="Fitzgerald M."/>
            <person name="Haas B."/>
            <person name="Abouelleil A."/>
            <person name="Alvarado L."/>
            <person name="Arachchi H.M."/>
            <person name="Berlin A.M."/>
            <person name="Chapman S.B."/>
            <person name="Dewar J."/>
            <person name="Goldberg J."/>
            <person name="Griggs A."/>
            <person name="Gujja S."/>
            <person name="Hansen M."/>
            <person name="Howarth C."/>
            <person name="Imamovic A."/>
            <person name="Larimer J."/>
            <person name="McCowan C."/>
            <person name="Murphy C."/>
            <person name="Neiman D."/>
            <person name="Pearson M."/>
            <person name="Priest M."/>
            <person name="Roberts A."/>
            <person name="Saif S."/>
            <person name="Shea T."/>
            <person name="Sisk P."/>
            <person name="Sykes S."/>
            <person name="Wortman J."/>
            <person name="Nusbaum C."/>
            <person name="Birren B."/>
        </authorList>
    </citation>
    <scope>NUCLEOTIDE SEQUENCE [LARGE SCALE GENOMIC DNA]</scope>
    <source>
        <strain evidence="3 4">10063974</strain>
    </source>
</reference>
<dbReference type="PANTHER" id="PTHR30461:SF23">
    <property type="entry name" value="DNA RECOMBINASE-RELATED"/>
    <property type="match status" value="1"/>
</dbReference>
<keyword evidence="4" id="KW-1185">Reference proteome</keyword>
<dbReference type="GO" id="GO:0003677">
    <property type="term" value="F:DNA binding"/>
    <property type="evidence" value="ECO:0007669"/>
    <property type="project" value="InterPro"/>
</dbReference>
<dbReference type="InterPro" id="IPR038109">
    <property type="entry name" value="DNA_bind_recomb_sf"/>
</dbReference>
<dbReference type="PATRIC" id="fig|997872.3.peg.899"/>
<dbReference type="Proteomes" id="UP000012651">
    <property type="component" value="Unassembled WGS sequence"/>
</dbReference>
<dbReference type="GO" id="GO:0000150">
    <property type="term" value="F:DNA strand exchange activity"/>
    <property type="evidence" value="ECO:0007669"/>
    <property type="project" value="InterPro"/>
</dbReference>
<dbReference type="InterPro" id="IPR011109">
    <property type="entry name" value="DNA_bind_recombinase_dom"/>
</dbReference>
<dbReference type="SMART" id="SM00857">
    <property type="entry name" value="Resolvase"/>
    <property type="match status" value="1"/>
</dbReference>
<accession>N2BJL2</accession>
<evidence type="ECO:0000313" key="3">
    <source>
        <dbReference type="EMBL" id="EMZ41922.1"/>
    </source>
</evidence>
<gene>
    <name evidence="3" type="ORF">HMPREF1091_00896</name>
</gene>
<feature type="domain" description="Resolvase/invertase-type recombinase catalytic" evidence="1">
    <location>
        <begin position="18"/>
        <end position="166"/>
    </location>
</feature>
<feature type="domain" description="Recombinase" evidence="2">
    <location>
        <begin position="174"/>
        <end position="298"/>
    </location>
</feature>
<dbReference type="PROSITE" id="PS51736">
    <property type="entry name" value="RECOMBINASES_3"/>
    <property type="match status" value="1"/>
</dbReference>
<evidence type="ECO:0008006" key="5">
    <source>
        <dbReference type="Google" id="ProtNLM"/>
    </source>
</evidence>
<dbReference type="OrthoDB" id="3174408at2"/>
<dbReference type="SUPFAM" id="SSF53041">
    <property type="entry name" value="Resolvase-like"/>
    <property type="match status" value="1"/>
</dbReference>
<dbReference type="InterPro" id="IPR050639">
    <property type="entry name" value="SSR_resolvase"/>
</dbReference>
<dbReference type="InterPro" id="IPR025827">
    <property type="entry name" value="Zn_ribbon_recom_dom"/>
</dbReference>
<dbReference type="PANTHER" id="PTHR30461">
    <property type="entry name" value="DNA-INVERTASE FROM LAMBDOID PROPHAGE"/>
    <property type="match status" value="1"/>
</dbReference>
<evidence type="ECO:0000259" key="1">
    <source>
        <dbReference type="PROSITE" id="PS51736"/>
    </source>
</evidence>
<dbReference type="EMBL" id="AGXC01000002">
    <property type="protein sequence ID" value="EMZ41922.1"/>
    <property type="molecule type" value="Genomic_DNA"/>
</dbReference>
<name>N2BJL2_9ACTN</name>
<dbReference type="Gene3D" id="3.90.1750.20">
    <property type="entry name" value="Putative Large Serine Recombinase, Chain B, Domain 2"/>
    <property type="match status" value="1"/>
</dbReference>
<sequence>MATISKFERRKEPPKRKRVAAYARVSVNTDETRNSLLNQVDAYSKFIKSNPEWIFAGVYADLGISGTGMDKRDEFERMLSDCKKGLIDVILVKSISRFARNTVDLLQTVRYLRSLNIEVRFERESIHTLSSEGELMLSLLASFAQGESVSISENVRWGIMKKFEKGIPCGRKRLLGYRWQDDELIAIPEEARLIRRIFDEYLGGRSFYAIADGLNKDGYTTITGRAFRGDGIKDILENLTYTGDLHLQKCYIEDPITKHVVRHQTDRPSYLIENHHKALVNKKDFSLAQEIIKKNSIKGARTHTFDCFTGKIICGICGKTYTHTNGKFWDCSVKKRRGGRCASKPVPEKVLRRLAAEVLRTDEFNEYLFKNKIDHIVITGAREVSFIFKSGKTVVCTWKRNER</sequence>
<proteinExistence type="predicted"/>
<dbReference type="Pfam" id="PF13408">
    <property type="entry name" value="Zn_ribbon_recom"/>
    <property type="match status" value="1"/>
</dbReference>
<dbReference type="Gene3D" id="3.40.50.1390">
    <property type="entry name" value="Resolvase, N-terminal catalytic domain"/>
    <property type="match status" value="1"/>
</dbReference>
<dbReference type="RefSeq" id="WP_002563671.1">
    <property type="nucleotide sequence ID" value="NZ_KB822533.1"/>
</dbReference>
<organism evidence="3 4">
    <name type="scientific">Atopobium minutum 10063974</name>
    <dbReference type="NCBI Taxonomy" id="997872"/>
    <lineage>
        <taxon>Bacteria</taxon>
        <taxon>Bacillati</taxon>
        <taxon>Actinomycetota</taxon>
        <taxon>Coriobacteriia</taxon>
        <taxon>Coriobacteriales</taxon>
        <taxon>Atopobiaceae</taxon>
        <taxon>Atopobium</taxon>
    </lineage>
</organism>
<dbReference type="AlphaFoldDB" id="N2BJL2"/>
<dbReference type="InterPro" id="IPR006119">
    <property type="entry name" value="Resolv_N"/>
</dbReference>
<dbReference type="InterPro" id="IPR036162">
    <property type="entry name" value="Resolvase-like_N_sf"/>
</dbReference>
<comment type="caution">
    <text evidence="3">The sequence shown here is derived from an EMBL/GenBank/DDBJ whole genome shotgun (WGS) entry which is preliminary data.</text>
</comment>
<dbReference type="PROSITE" id="PS51737">
    <property type="entry name" value="RECOMBINASE_DNA_BIND"/>
    <property type="match status" value="1"/>
</dbReference>
<dbReference type="Pfam" id="PF07508">
    <property type="entry name" value="Recombinase"/>
    <property type="match status" value="1"/>
</dbReference>
<dbReference type="CDD" id="cd00338">
    <property type="entry name" value="Ser_Recombinase"/>
    <property type="match status" value="1"/>
</dbReference>
<evidence type="ECO:0000259" key="2">
    <source>
        <dbReference type="PROSITE" id="PS51737"/>
    </source>
</evidence>